<dbReference type="Gene3D" id="6.10.340.10">
    <property type="match status" value="1"/>
</dbReference>
<dbReference type="PROSITE" id="PS50885">
    <property type="entry name" value="HAMP"/>
    <property type="match status" value="1"/>
</dbReference>
<evidence type="ECO:0000256" key="5">
    <source>
        <dbReference type="SAM" id="Phobius"/>
    </source>
</evidence>
<protein>
    <submittedName>
        <fullName evidence="7">Two-component system, sensor histidine kinase YesM</fullName>
    </submittedName>
</protein>
<dbReference type="OrthoDB" id="9809348at2"/>
<dbReference type="Pfam" id="PF06580">
    <property type="entry name" value="His_kinase"/>
    <property type="match status" value="1"/>
</dbReference>
<dbReference type="Gene3D" id="3.30.565.10">
    <property type="entry name" value="Histidine kinase-like ATPase, C-terminal domain"/>
    <property type="match status" value="1"/>
</dbReference>
<organism evidence="7 8">
    <name type="scientific">Anaerosporobacter mobilis DSM 15930</name>
    <dbReference type="NCBI Taxonomy" id="1120996"/>
    <lineage>
        <taxon>Bacteria</taxon>
        <taxon>Bacillati</taxon>
        <taxon>Bacillota</taxon>
        <taxon>Clostridia</taxon>
        <taxon>Lachnospirales</taxon>
        <taxon>Lachnospiraceae</taxon>
        <taxon>Anaerosporobacter</taxon>
    </lineage>
</organism>
<dbReference type="Pfam" id="PF00672">
    <property type="entry name" value="HAMP"/>
    <property type="match status" value="1"/>
</dbReference>
<comment type="subcellular location">
    <subcellularLocation>
        <location evidence="1">Membrane</location>
    </subcellularLocation>
</comment>
<dbReference type="InterPro" id="IPR010559">
    <property type="entry name" value="Sig_transdc_His_kin_internal"/>
</dbReference>
<keyword evidence="2" id="KW-0597">Phosphoprotein</keyword>
<dbReference type="SUPFAM" id="SSF158472">
    <property type="entry name" value="HAMP domain-like"/>
    <property type="match status" value="1"/>
</dbReference>
<evidence type="ECO:0000256" key="1">
    <source>
        <dbReference type="ARBA" id="ARBA00004370"/>
    </source>
</evidence>
<dbReference type="CDD" id="cd06225">
    <property type="entry name" value="HAMP"/>
    <property type="match status" value="1"/>
</dbReference>
<dbReference type="AlphaFoldDB" id="A0A1M7G915"/>
<dbReference type="Proteomes" id="UP000184038">
    <property type="component" value="Unassembled WGS sequence"/>
</dbReference>
<evidence type="ECO:0000313" key="8">
    <source>
        <dbReference type="Proteomes" id="UP000184038"/>
    </source>
</evidence>
<evidence type="ECO:0000256" key="3">
    <source>
        <dbReference type="ARBA" id="ARBA00022679"/>
    </source>
</evidence>
<dbReference type="RefSeq" id="WP_073283538.1">
    <property type="nucleotide sequence ID" value="NZ_FRCP01000006.1"/>
</dbReference>
<dbReference type="SMART" id="SM00304">
    <property type="entry name" value="HAMP"/>
    <property type="match status" value="1"/>
</dbReference>
<dbReference type="GO" id="GO:0016020">
    <property type="term" value="C:membrane"/>
    <property type="evidence" value="ECO:0007669"/>
    <property type="project" value="UniProtKB-SubCell"/>
</dbReference>
<dbReference type="InterPro" id="IPR036890">
    <property type="entry name" value="HATPase_C_sf"/>
</dbReference>
<evidence type="ECO:0000256" key="2">
    <source>
        <dbReference type="ARBA" id="ARBA00022553"/>
    </source>
</evidence>
<keyword evidence="5" id="KW-1133">Transmembrane helix</keyword>
<name>A0A1M7G915_9FIRM</name>
<dbReference type="PANTHER" id="PTHR34220:SF7">
    <property type="entry name" value="SENSOR HISTIDINE KINASE YPDA"/>
    <property type="match status" value="1"/>
</dbReference>
<evidence type="ECO:0000259" key="6">
    <source>
        <dbReference type="PROSITE" id="PS50885"/>
    </source>
</evidence>
<keyword evidence="4 7" id="KW-0418">Kinase</keyword>
<keyword evidence="3" id="KW-0808">Transferase</keyword>
<evidence type="ECO:0000313" key="7">
    <source>
        <dbReference type="EMBL" id="SHM12783.1"/>
    </source>
</evidence>
<dbReference type="InterPro" id="IPR003660">
    <property type="entry name" value="HAMP_dom"/>
</dbReference>
<accession>A0A1M7G915</accession>
<dbReference type="SMART" id="SM00387">
    <property type="entry name" value="HATPase_c"/>
    <property type="match status" value="1"/>
</dbReference>
<dbReference type="STRING" id="1120996.SAMN02746066_00912"/>
<keyword evidence="5" id="KW-0812">Transmembrane</keyword>
<dbReference type="PANTHER" id="PTHR34220">
    <property type="entry name" value="SENSOR HISTIDINE KINASE YPDA"/>
    <property type="match status" value="1"/>
</dbReference>
<keyword evidence="8" id="KW-1185">Reference proteome</keyword>
<keyword evidence="5" id="KW-0472">Membrane</keyword>
<feature type="domain" description="HAMP" evidence="6">
    <location>
        <begin position="204"/>
        <end position="256"/>
    </location>
</feature>
<dbReference type="InterPro" id="IPR003594">
    <property type="entry name" value="HATPase_dom"/>
</dbReference>
<feature type="transmembrane region" description="Helical" evidence="5">
    <location>
        <begin position="183"/>
        <end position="202"/>
    </location>
</feature>
<sequence length="478" mass="54992">MKATLKSRIRMMMFVMLAPLTIFSTYLLYRMSSYANYYDAIYQNISVANILGQNFKQELDYSMYRIVIGSSNYDDEKPYDQIQTAKDMVAKMKSGTKLSENKRTVKKLIGFLDSLHNSIQIIEENLGKDGPKYDVNNTILDNDIYGTTTLVVESAQEYVYYETLQMKELRSNYVHEIYTTIKFGLTILGIMLLVIIFCTEIISRTITEPIKKLCGAIKKVETGDFTARAELASDDEITTLTQSFNSMTEKIGGLVEDVKLEQTNLKKMELRLLQAQINPHFLYNTFDTIIWLAEDNQNKEVVSMVSSLSNFFRTSLSKGRDYITLGEEQLQVMSYLQIQQTRYKDILNYSVEIPEELNDCIVLKLILQPIVENALYHGIKNKRGMGMIRVWGEQKEDNLYFHIQDNGIGMREEEQNRVRMLLAERARDYEDTYSGFGLANVNERIQLSYGLEYGISFTSIYGEGTTMVVCIPAKSNKN</sequence>
<dbReference type="Pfam" id="PF02518">
    <property type="entry name" value="HATPase_c"/>
    <property type="match status" value="1"/>
</dbReference>
<gene>
    <name evidence="7" type="ORF">SAMN02746066_00912</name>
</gene>
<reference evidence="7 8" key="1">
    <citation type="submission" date="2016-11" db="EMBL/GenBank/DDBJ databases">
        <authorList>
            <person name="Jaros S."/>
            <person name="Januszkiewicz K."/>
            <person name="Wedrychowicz H."/>
        </authorList>
    </citation>
    <scope>NUCLEOTIDE SEQUENCE [LARGE SCALE GENOMIC DNA]</scope>
    <source>
        <strain evidence="7 8">DSM 15930</strain>
    </source>
</reference>
<dbReference type="SUPFAM" id="SSF55874">
    <property type="entry name" value="ATPase domain of HSP90 chaperone/DNA topoisomerase II/histidine kinase"/>
    <property type="match status" value="1"/>
</dbReference>
<dbReference type="GO" id="GO:0000155">
    <property type="term" value="F:phosphorelay sensor kinase activity"/>
    <property type="evidence" value="ECO:0007669"/>
    <property type="project" value="InterPro"/>
</dbReference>
<evidence type="ECO:0000256" key="4">
    <source>
        <dbReference type="ARBA" id="ARBA00022777"/>
    </source>
</evidence>
<dbReference type="EMBL" id="FRCP01000006">
    <property type="protein sequence ID" value="SHM12783.1"/>
    <property type="molecule type" value="Genomic_DNA"/>
</dbReference>
<proteinExistence type="predicted"/>
<dbReference type="InterPro" id="IPR050640">
    <property type="entry name" value="Bact_2-comp_sensor_kinase"/>
</dbReference>